<dbReference type="SUPFAM" id="SSF52317">
    <property type="entry name" value="Class I glutamine amidotransferase-like"/>
    <property type="match status" value="1"/>
</dbReference>
<gene>
    <name evidence="13" type="ordered locus">KNP414_02192</name>
</gene>
<dbReference type="KEGG" id="pms:KNP414_02192"/>
<dbReference type="InterPro" id="IPR013780">
    <property type="entry name" value="Glyco_hydro_b"/>
</dbReference>
<evidence type="ECO:0000313" key="13">
    <source>
        <dbReference type="EMBL" id="AEI40753.1"/>
    </source>
</evidence>
<evidence type="ECO:0000256" key="6">
    <source>
        <dbReference type="PIRNR" id="PIRNR001084"/>
    </source>
</evidence>
<dbReference type="InterPro" id="IPR029062">
    <property type="entry name" value="Class_I_gatase-like"/>
</dbReference>
<dbReference type="GO" id="GO:0046872">
    <property type="term" value="F:metal ion binding"/>
    <property type="evidence" value="ECO:0007669"/>
    <property type="project" value="UniProtKB-KW"/>
</dbReference>
<comment type="catalytic activity">
    <reaction evidence="1 6">
        <text>Hydrolysis of terminal non-reducing beta-D-galactose residues in beta-D-galactosides.</text>
        <dbReference type="EC" id="3.2.1.23"/>
    </reaction>
</comment>
<dbReference type="PATRIC" id="fig|1036673.3.peg.1970"/>
<dbReference type="PANTHER" id="PTHR36447">
    <property type="entry name" value="BETA-GALACTOSIDASE GANA"/>
    <property type="match status" value="1"/>
</dbReference>
<name>F8F523_PAEMK</name>
<feature type="binding site" evidence="9">
    <location>
        <position position="140"/>
    </location>
    <ligand>
        <name>Zn(2+)</name>
        <dbReference type="ChEBI" id="CHEBI:29105"/>
    </ligand>
</feature>
<dbReference type="SUPFAM" id="SSF51445">
    <property type="entry name" value="(Trans)glycosidases"/>
    <property type="match status" value="1"/>
</dbReference>
<evidence type="ECO:0000313" key="14">
    <source>
        <dbReference type="Proteomes" id="UP000006620"/>
    </source>
</evidence>
<dbReference type="GO" id="GO:0006012">
    <property type="term" value="P:galactose metabolic process"/>
    <property type="evidence" value="ECO:0007669"/>
    <property type="project" value="InterPro"/>
</dbReference>
<keyword evidence="4 6" id="KW-0378">Hydrolase</keyword>
<dbReference type="EC" id="3.2.1.23" evidence="3 6"/>
<feature type="binding site" evidence="9">
    <location>
        <position position="182"/>
    </location>
    <ligand>
        <name>Zn(2+)</name>
        <dbReference type="ChEBI" id="CHEBI:29105"/>
    </ligand>
</feature>
<feature type="binding site" evidence="8">
    <location>
        <position position="340"/>
    </location>
    <ligand>
        <name>substrate</name>
    </ligand>
</feature>
<dbReference type="InterPro" id="IPR017853">
    <property type="entry name" value="GH"/>
</dbReference>
<feature type="binding site" evidence="8">
    <location>
        <position position="136"/>
    </location>
    <ligand>
        <name>substrate</name>
    </ligand>
</feature>
<dbReference type="Pfam" id="PF08532">
    <property type="entry name" value="Glyco_hydro_42M"/>
    <property type="match status" value="1"/>
</dbReference>
<evidence type="ECO:0000256" key="3">
    <source>
        <dbReference type="ARBA" id="ARBA00012756"/>
    </source>
</evidence>
<feature type="domain" description="Beta-galactosidase trimerisation" evidence="11">
    <location>
        <begin position="422"/>
        <end position="633"/>
    </location>
</feature>
<feature type="binding site" evidence="9">
    <location>
        <position position="180"/>
    </location>
    <ligand>
        <name>Zn(2+)</name>
        <dbReference type="ChEBI" id="CHEBI:29105"/>
    </ligand>
</feature>
<dbReference type="PANTHER" id="PTHR36447:SF1">
    <property type="entry name" value="BETA-GALACTOSIDASE GANA"/>
    <property type="match status" value="1"/>
</dbReference>
<dbReference type="InterPro" id="IPR013739">
    <property type="entry name" value="Beta_galactosidase_C"/>
</dbReference>
<reference evidence="14" key="1">
    <citation type="submission" date="2011-06" db="EMBL/GenBank/DDBJ databases">
        <title>Complete genome sequence of Paenibacillus mucilaginosus KNP414.</title>
        <authorList>
            <person name="Wang J."/>
            <person name="Hu S."/>
            <person name="Hu X."/>
            <person name="Zhang B."/>
            <person name="Dong D."/>
            <person name="Zhang S."/>
            <person name="Zhao K."/>
            <person name="Wu D."/>
        </authorList>
    </citation>
    <scope>NUCLEOTIDE SEQUENCE [LARGE SCALE GENOMIC DNA]</scope>
    <source>
        <strain evidence="14">KNP414</strain>
    </source>
</reference>
<dbReference type="GO" id="GO:0004565">
    <property type="term" value="F:beta-galactosidase activity"/>
    <property type="evidence" value="ECO:0007669"/>
    <property type="project" value="UniProtKB-EC"/>
</dbReference>
<feature type="binding site" evidence="9">
    <location>
        <position position="185"/>
    </location>
    <ligand>
        <name>Zn(2+)</name>
        <dbReference type="ChEBI" id="CHEBI:29105"/>
    </ligand>
</feature>
<feature type="domain" description="Glycoside hydrolase family 42 N-terminal" evidence="10">
    <location>
        <begin position="37"/>
        <end position="411"/>
    </location>
</feature>
<organism evidence="13 14">
    <name type="scientific">Paenibacillus mucilaginosus (strain KNP414)</name>
    <dbReference type="NCBI Taxonomy" id="1036673"/>
    <lineage>
        <taxon>Bacteria</taxon>
        <taxon>Bacillati</taxon>
        <taxon>Bacillota</taxon>
        <taxon>Bacilli</taxon>
        <taxon>Bacillales</taxon>
        <taxon>Paenibacillaceae</taxon>
        <taxon>Paenibacillus</taxon>
    </lineage>
</organism>
<dbReference type="Gene3D" id="2.60.40.1180">
    <property type="entry name" value="Golgi alpha-mannosidase II"/>
    <property type="match status" value="1"/>
</dbReference>
<evidence type="ECO:0000256" key="9">
    <source>
        <dbReference type="PIRSR" id="PIRSR001084-3"/>
    </source>
</evidence>
<dbReference type="Gene3D" id="3.40.50.880">
    <property type="match status" value="1"/>
</dbReference>
<feature type="domain" description="Beta-galactosidase C-terminal" evidence="12">
    <location>
        <begin position="644"/>
        <end position="703"/>
    </location>
</feature>
<dbReference type="Pfam" id="PF08533">
    <property type="entry name" value="Glyco_hydro_42C"/>
    <property type="match status" value="1"/>
</dbReference>
<dbReference type="InterPro" id="IPR003476">
    <property type="entry name" value="Glyco_hydro_42"/>
</dbReference>
<evidence type="ECO:0000259" key="12">
    <source>
        <dbReference type="Pfam" id="PF08533"/>
    </source>
</evidence>
<dbReference type="Gene3D" id="3.20.20.80">
    <property type="entry name" value="Glycosidases"/>
    <property type="match status" value="1"/>
</dbReference>
<evidence type="ECO:0000256" key="8">
    <source>
        <dbReference type="PIRSR" id="PIRSR001084-2"/>
    </source>
</evidence>
<evidence type="ECO:0000259" key="10">
    <source>
        <dbReference type="Pfam" id="PF02449"/>
    </source>
</evidence>
<sequence length="706" mass="79858">MFVHLIRSVILHKKVFMMSKKYPPVSPKAPVMLHGADYNPDQWQKYPEILKEDLRLMKLAKCNVMSVGIFAWAALEPEEGRYEWAWMDRLLDSFAENGIYAFLATPSGARPAWMSAKYPEVLRTGANRVRNLHGQRHNHCYTSPVYREKVGQINRLLAERYSQHPAVIGWHISNEYGGECHCEYCQDAFRGWLQKRYGTLEALNDAWWTSFWSHTYTDWSQVESPAPHGESFVHAMNLDWKRFVTDQTVDFMKHEIAPLKDVNPELPVTTNLMENFEGLNYWKFAEALDFVSWDAYPTWHDNEGDIGQAVRFAFFHDINRSLKGGQPFLLMESTPSLTNWQEVSKLKKPGMHLLSSLQAVAHGSDSVQYFQWRKSRGSSEKLHGAVVDHAGHEHTRVFRDVTTVGEALEKLAEVVGTSVEPEVAILYDWENRWAVKDSQGPRNIGIHHEETVLEHYKPFWSRGIPVDILSMDCDISKYKIVVAPMLYMVRAGVGERLEKFVENGGTLVTTYWSGIVDESDLCFLGGFPGPLRRTLGIWSEEIDGLHDGQTNSVVAAEGAPSALKASYEAYELCDLLHLEGAEALASYGDDFYAGRPALTVNRFGEGKAYYIASRNKAPFHDDFYGSILAETGVKPVLPGTLPEGVTAQKRTDGEHDYVFLLNFSSSEAVVELQQAGDYTELLSGRPVEASVKLDGFECLVLKRPAQ</sequence>
<evidence type="ECO:0000256" key="4">
    <source>
        <dbReference type="ARBA" id="ARBA00022801"/>
    </source>
</evidence>
<evidence type="ECO:0000259" key="11">
    <source>
        <dbReference type="Pfam" id="PF08532"/>
    </source>
</evidence>
<keyword evidence="9" id="KW-0479">Metal-binding</keyword>
<dbReference type="GO" id="GO:0009341">
    <property type="term" value="C:beta-galactosidase complex"/>
    <property type="evidence" value="ECO:0007669"/>
    <property type="project" value="InterPro"/>
</dbReference>
<keyword evidence="9" id="KW-0862">Zinc</keyword>
<dbReference type="EMBL" id="CP002869">
    <property type="protein sequence ID" value="AEI40753.1"/>
    <property type="molecule type" value="Genomic_DNA"/>
</dbReference>
<accession>F8F523</accession>
<dbReference type="Pfam" id="PF02449">
    <property type="entry name" value="Glyco_hydro_42"/>
    <property type="match status" value="1"/>
</dbReference>
<comment type="similarity">
    <text evidence="2 6">Belongs to the glycosyl hydrolase 42 family.</text>
</comment>
<dbReference type="PIRSF" id="PIRSF001084">
    <property type="entry name" value="B-galactosidase"/>
    <property type="match status" value="1"/>
</dbReference>
<dbReference type="InterPro" id="IPR013529">
    <property type="entry name" value="Glyco_hydro_42_N"/>
</dbReference>
<evidence type="ECO:0000256" key="2">
    <source>
        <dbReference type="ARBA" id="ARBA00005940"/>
    </source>
</evidence>
<evidence type="ECO:0000256" key="5">
    <source>
        <dbReference type="ARBA" id="ARBA00023295"/>
    </source>
</evidence>
<reference evidence="13 14" key="2">
    <citation type="journal article" date="2013" name="Genome Announc.">
        <title>Genome Sequence of Growth-Improving Paenibacillus mucilaginosus Strain KNP414.</title>
        <authorList>
            <person name="Lu J.J."/>
            <person name="Wang J.F."/>
            <person name="Hu X.F."/>
        </authorList>
    </citation>
    <scope>NUCLEOTIDE SEQUENCE [LARGE SCALE GENOMIC DNA]</scope>
    <source>
        <strain evidence="13 14">KNP414</strain>
    </source>
</reference>
<dbReference type="HOGENOM" id="CLU_012430_1_1_9"/>
<evidence type="ECO:0000256" key="7">
    <source>
        <dbReference type="PIRSR" id="PIRSR001084-1"/>
    </source>
</evidence>
<feature type="active site" description="Proton donor" evidence="7">
    <location>
        <position position="175"/>
    </location>
</feature>
<protein>
    <recommendedName>
        <fullName evidence="3 6">Beta-galactosidase</fullName>
        <shortName evidence="6">Beta-gal</shortName>
        <ecNumber evidence="3 6">3.2.1.23</ecNumber>
    </recommendedName>
</protein>
<proteinExistence type="inferred from homology"/>
<keyword evidence="5 6" id="KW-0326">Glycosidase</keyword>
<evidence type="ECO:0000256" key="1">
    <source>
        <dbReference type="ARBA" id="ARBA00001412"/>
    </source>
</evidence>
<dbReference type="CDD" id="cd03143">
    <property type="entry name" value="A4_beta-galactosidase_middle_domain"/>
    <property type="match status" value="1"/>
</dbReference>
<feature type="binding site" evidence="8">
    <location>
        <position position="174"/>
    </location>
    <ligand>
        <name>substrate</name>
    </ligand>
</feature>
<feature type="active site" description="Nucleophile" evidence="7">
    <location>
        <position position="332"/>
    </location>
</feature>
<dbReference type="InterPro" id="IPR013738">
    <property type="entry name" value="Beta_galactosidase_Trimer"/>
</dbReference>
<dbReference type="Proteomes" id="UP000006620">
    <property type="component" value="Chromosome"/>
</dbReference>
<dbReference type="AlphaFoldDB" id="F8F523"/>